<evidence type="ECO:0000313" key="7">
    <source>
        <dbReference type="EMBL" id="KAL2057299.1"/>
    </source>
</evidence>
<dbReference type="Gene3D" id="2.40.50.100">
    <property type="match status" value="1"/>
</dbReference>
<dbReference type="InterPro" id="IPR000089">
    <property type="entry name" value="Biotin_lipoyl"/>
</dbReference>
<protein>
    <recommendedName>
        <fullName evidence="6">Lipoyl-binding domain-containing protein</fullName>
    </recommendedName>
</protein>
<dbReference type="EMBL" id="JBHFEH010000005">
    <property type="protein sequence ID" value="KAL2057299.1"/>
    <property type="molecule type" value="Genomic_DNA"/>
</dbReference>
<dbReference type="InterPro" id="IPR029000">
    <property type="entry name" value="Cyclophilin-like_dom_sf"/>
</dbReference>
<evidence type="ECO:0000313" key="8">
    <source>
        <dbReference type="Proteomes" id="UP001590951"/>
    </source>
</evidence>
<dbReference type="Gene3D" id="2.40.100.10">
    <property type="entry name" value="Cyclophilin-like"/>
    <property type="match status" value="1"/>
</dbReference>
<proteinExistence type="predicted"/>
<dbReference type="PANTHER" id="PTHR45266:SF3">
    <property type="entry name" value="OXALOACETATE DECARBOXYLASE ALPHA CHAIN"/>
    <property type="match status" value="1"/>
</dbReference>
<dbReference type="Pfam" id="PF00364">
    <property type="entry name" value="Biotin_lipoyl"/>
    <property type="match status" value="1"/>
</dbReference>
<evidence type="ECO:0000256" key="4">
    <source>
        <dbReference type="ARBA" id="ARBA00023267"/>
    </source>
</evidence>
<name>A0ABR4BHL8_9LECA</name>
<dbReference type="PROSITE" id="PS00188">
    <property type="entry name" value="BIOTIN"/>
    <property type="match status" value="1"/>
</dbReference>
<dbReference type="InterPro" id="IPR003833">
    <property type="entry name" value="CT_C_D"/>
</dbReference>
<keyword evidence="5" id="KW-0175">Coiled coil</keyword>
<evidence type="ECO:0000256" key="3">
    <source>
        <dbReference type="ARBA" id="ARBA00022840"/>
    </source>
</evidence>
<evidence type="ECO:0000259" key="6">
    <source>
        <dbReference type="PROSITE" id="PS50968"/>
    </source>
</evidence>
<dbReference type="PROSITE" id="PS50968">
    <property type="entry name" value="BIOTINYL_LIPOYL"/>
    <property type="match status" value="1"/>
</dbReference>
<evidence type="ECO:0000256" key="5">
    <source>
        <dbReference type="SAM" id="Coils"/>
    </source>
</evidence>
<dbReference type="SUPFAM" id="SSF50891">
    <property type="entry name" value="Cyclophilin-like"/>
    <property type="match status" value="1"/>
</dbReference>
<dbReference type="PANTHER" id="PTHR45266">
    <property type="entry name" value="OXALOACETATE DECARBOXYLASE ALPHA CHAIN"/>
    <property type="match status" value="1"/>
</dbReference>
<gene>
    <name evidence="7" type="ORF">ABVK25_002352</name>
</gene>
<keyword evidence="2" id="KW-0378">Hydrolase</keyword>
<dbReference type="Proteomes" id="UP001590951">
    <property type="component" value="Unassembled WGS sequence"/>
</dbReference>
<dbReference type="Pfam" id="PF02682">
    <property type="entry name" value="CT_C_D"/>
    <property type="match status" value="1"/>
</dbReference>
<evidence type="ECO:0000256" key="2">
    <source>
        <dbReference type="ARBA" id="ARBA00022801"/>
    </source>
</evidence>
<sequence>MSSDCPHQSFERVEDFFKWTVGCCMCKSCTKIPQSKFISYLVDLEAQLGDLSQSKVPIRIFKLPIAFDHAKEKNAITRYIETQRLYASYLPDNLEFVAKNNGFERKDLVRILTQSKLITVSVGFFAALPLCLPVDPRERINYPKMNSLRVFTPEGRVSWGRSCMALYNVESPGGCQLTGLTIPGCDYLGSKKYYSLSRPWLFEDFDQLTYYEVDEAEYERQLALFHSGCYEYQIEETVLDMAEHNKLLEDTKDEVAAIRQKQKRAQDEMQELDDELIAKWTEKKAAGKIPMEKVEALLNDPGIEKISSPLNANVWKVVAEEGQEIKEGDGVAILEAMKLEISVRAEEGMNRKLEKLLVRPGDVVNAGDPLVLVRNG</sequence>
<comment type="caution">
    <text evidence="7">The sequence shown here is derived from an EMBL/GenBank/DDBJ whole genome shotgun (WGS) entry which is preliminary data.</text>
</comment>
<feature type="coiled-coil region" evidence="5">
    <location>
        <begin position="234"/>
        <end position="275"/>
    </location>
</feature>
<dbReference type="SMART" id="SM00796">
    <property type="entry name" value="AHS1"/>
    <property type="match status" value="1"/>
</dbReference>
<dbReference type="InterPro" id="IPR011053">
    <property type="entry name" value="Single_hybrid_motif"/>
</dbReference>
<reference evidence="7 8" key="1">
    <citation type="submission" date="2024-09" db="EMBL/GenBank/DDBJ databases">
        <title>Rethinking Asexuality: The Enigmatic Case of Functional Sexual Genes in Lepraria (Stereocaulaceae).</title>
        <authorList>
            <person name="Doellman M."/>
            <person name="Sun Y."/>
            <person name="Barcenas-Pena A."/>
            <person name="Lumbsch H.T."/>
            <person name="Grewe F."/>
        </authorList>
    </citation>
    <scope>NUCLEOTIDE SEQUENCE [LARGE SCALE GENOMIC DNA]</scope>
    <source>
        <strain evidence="7 8">Grewe 0041</strain>
    </source>
</reference>
<dbReference type="SUPFAM" id="SSF51230">
    <property type="entry name" value="Single hybrid motif"/>
    <property type="match status" value="1"/>
</dbReference>
<keyword evidence="1" id="KW-0547">Nucleotide-binding</keyword>
<dbReference type="CDD" id="cd06850">
    <property type="entry name" value="biotinyl_domain"/>
    <property type="match status" value="1"/>
</dbReference>
<accession>A0ABR4BHL8</accession>
<feature type="domain" description="Lipoyl-binding" evidence="6">
    <location>
        <begin position="295"/>
        <end position="374"/>
    </location>
</feature>
<keyword evidence="8" id="KW-1185">Reference proteome</keyword>
<keyword evidence="4" id="KW-0092">Biotin</keyword>
<dbReference type="InterPro" id="IPR050709">
    <property type="entry name" value="Biotin_Carboxyl_Carrier/Decarb"/>
</dbReference>
<evidence type="ECO:0000256" key="1">
    <source>
        <dbReference type="ARBA" id="ARBA00022741"/>
    </source>
</evidence>
<keyword evidence="3" id="KW-0067">ATP-binding</keyword>
<organism evidence="7 8">
    <name type="scientific">Lepraria finkii</name>
    <dbReference type="NCBI Taxonomy" id="1340010"/>
    <lineage>
        <taxon>Eukaryota</taxon>
        <taxon>Fungi</taxon>
        <taxon>Dikarya</taxon>
        <taxon>Ascomycota</taxon>
        <taxon>Pezizomycotina</taxon>
        <taxon>Lecanoromycetes</taxon>
        <taxon>OSLEUM clade</taxon>
        <taxon>Lecanoromycetidae</taxon>
        <taxon>Lecanorales</taxon>
        <taxon>Lecanorineae</taxon>
        <taxon>Stereocaulaceae</taxon>
        <taxon>Lepraria</taxon>
    </lineage>
</organism>
<dbReference type="InterPro" id="IPR001882">
    <property type="entry name" value="Biotin_BS"/>
</dbReference>